<dbReference type="InterPro" id="IPR051531">
    <property type="entry name" value="N-acetyltransferase"/>
</dbReference>
<keyword evidence="3" id="KW-1185">Reference proteome</keyword>
<dbReference type="RefSeq" id="WP_121934550.1">
    <property type="nucleotide sequence ID" value="NZ_RDOJ01000008.1"/>
</dbReference>
<dbReference type="PANTHER" id="PTHR43792">
    <property type="entry name" value="GNAT FAMILY, PUTATIVE (AFU_ORTHOLOGUE AFUA_3G00765)-RELATED-RELATED"/>
    <property type="match status" value="1"/>
</dbReference>
<dbReference type="GO" id="GO:0016747">
    <property type="term" value="F:acyltransferase activity, transferring groups other than amino-acyl groups"/>
    <property type="evidence" value="ECO:0007669"/>
    <property type="project" value="InterPro"/>
</dbReference>
<dbReference type="InterPro" id="IPR000182">
    <property type="entry name" value="GNAT_dom"/>
</dbReference>
<dbReference type="OrthoDB" id="9811523at2"/>
<dbReference type="InterPro" id="IPR016181">
    <property type="entry name" value="Acyl_CoA_acyltransferase"/>
</dbReference>
<name>A0A3L9MA56_9FLAO</name>
<accession>A0A3L9MA56</accession>
<evidence type="ECO:0000313" key="3">
    <source>
        <dbReference type="Proteomes" id="UP000275348"/>
    </source>
</evidence>
<dbReference type="AlphaFoldDB" id="A0A3L9MA56"/>
<dbReference type="SUPFAM" id="SSF55729">
    <property type="entry name" value="Acyl-CoA N-acyltransferases (Nat)"/>
    <property type="match status" value="1"/>
</dbReference>
<reference evidence="2 3" key="1">
    <citation type="submission" date="2018-10" db="EMBL/GenBank/DDBJ databases">
        <authorList>
            <person name="Chen X."/>
        </authorList>
    </citation>
    <scope>NUCLEOTIDE SEQUENCE [LARGE SCALE GENOMIC DNA]</scope>
    <source>
        <strain evidence="2 3">YIM 102668</strain>
    </source>
</reference>
<organism evidence="2 3">
    <name type="scientific">Faecalibacter macacae</name>
    <dbReference type="NCBI Taxonomy" id="1859289"/>
    <lineage>
        <taxon>Bacteria</taxon>
        <taxon>Pseudomonadati</taxon>
        <taxon>Bacteroidota</taxon>
        <taxon>Flavobacteriia</taxon>
        <taxon>Flavobacteriales</taxon>
        <taxon>Weeksellaceae</taxon>
        <taxon>Faecalibacter</taxon>
    </lineage>
</organism>
<sequence length="160" mass="18414">MYKLSYIKFEEEDFDIYHKIVNSDIVMKYITGLASTLERSEARFKSIMEANVSHQLGGYFKVYDRSQIIGLAKLENYSKEDDTIEVGYILMEDFWGLGYGTTICQDLVLFARQNELAKFIIGIIDPDNIASKKILMNAGLESFFIGEENNLPTEKLRLKL</sequence>
<dbReference type="PROSITE" id="PS51186">
    <property type="entry name" value="GNAT"/>
    <property type="match status" value="1"/>
</dbReference>
<gene>
    <name evidence="2" type="ORF">EAH69_07385</name>
</gene>
<dbReference type="EMBL" id="RDOJ01000008">
    <property type="protein sequence ID" value="RLZ09868.1"/>
    <property type="molecule type" value="Genomic_DNA"/>
</dbReference>
<dbReference type="PANTHER" id="PTHR43792:SF1">
    <property type="entry name" value="N-ACETYLTRANSFERASE DOMAIN-CONTAINING PROTEIN"/>
    <property type="match status" value="1"/>
</dbReference>
<feature type="domain" description="N-acetyltransferase" evidence="1">
    <location>
        <begin position="4"/>
        <end position="160"/>
    </location>
</feature>
<comment type="caution">
    <text evidence="2">The sequence shown here is derived from an EMBL/GenBank/DDBJ whole genome shotgun (WGS) entry which is preliminary data.</text>
</comment>
<dbReference type="Pfam" id="PF13302">
    <property type="entry name" value="Acetyltransf_3"/>
    <property type="match status" value="1"/>
</dbReference>
<protein>
    <submittedName>
        <fullName evidence="2">N-acetyltransferase</fullName>
    </submittedName>
</protein>
<dbReference type="Gene3D" id="3.40.630.30">
    <property type="match status" value="1"/>
</dbReference>
<proteinExistence type="predicted"/>
<evidence type="ECO:0000313" key="2">
    <source>
        <dbReference type="EMBL" id="RLZ09868.1"/>
    </source>
</evidence>
<dbReference type="Proteomes" id="UP000275348">
    <property type="component" value="Unassembled WGS sequence"/>
</dbReference>
<evidence type="ECO:0000259" key="1">
    <source>
        <dbReference type="PROSITE" id="PS51186"/>
    </source>
</evidence>